<evidence type="ECO:0000313" key="1">
    <source>
        <dbReference type="EMBL" id="KAH7984672.1"/>
    </source>
</evidence>
<name>A0A9D4YQZ5_RHISA</name>
<organism evidence="1 2">
    <name type="scientific">Rhipicephalus sanguineus</name>
    <name type="common">Brown dog tick</name>
    <name type="synonym">Ixodes sanguineus</name>
    <dbReference type="NCBI Taxonomy" id="34632"/>
    <lineage>
        <taxon>Eukaryota</taxon>
        <taxon>Metazoa</taxon>
        <taxon>Ecdysozoa</taxon>
        <taxon>Arthropoda</taxon>
        <taxon>Chelicerata</taxon>
        <taxon>Arachnida</taxon>
        <taxon>Acari</taxon>
        <taxon>Parasitiformes</taxon>
        <taxon>Ixodida</taxon>
        <taxon>Ixodoidea</taxon>
        <taxon>Ixodidae</taxon>
        <taxon>Rhipicephalinae</taxon>
        <taxon>Rhipicephalus</taxon>
        <taxon>Rhipicephalus</taxon>
    </lineage>
</organism>
<reference evidence="1" key="2">
    <citation type="submission" date="2021-09" db="EMBL/GenBank/DDBJ databases">
        <authorList>
            <person name="Jia N."/>
            <person name="Wang J."/>
            <person name="Shi W."/>
            <person name="Du L."/>
            <person name="Sun Y."/>
            <person name="Zhan W."/>
            <person name="Jiang J."/>
            <person name="Wang Q."/>
            <person name="Zhang B."/>
            <person name="Ji P."/>
            <person name="Sakyi L.B."/>
            <person name="Cui X."/>
            <person name="Yuan T."/>
            <person name="Jiang B."/>
            <person name="Yang W."/>
            <person name="Lam T.T.-Y."/>
            <person name="Chang Q."/>
            <person name="Ding S."/>
            <person name="Wang X."/>
            <person name="Zhu J."/>
            <person name="Ruan X."/>
            <person name="Zhao L."/>
            <person name="Wei J."/>
            <person name="Que T."/>
            <person name="Du C."/>
            <person name="Cheng J."/>
            <person name="Dai P."/>
            <person name="Han X."/>
            <person name="Huang E."/>
            <person name="Gao Y."/>
            <person name="Liu J."/>
            <person name="Shao H."/>
            <person name="Ye R."/>
            <person name="Li L."/>
            <person name="Wei W."/>
            <person name="Wang X."/>
            <person name="Wang C."/>
            <person name="Huo Q."/>
            <person name="Li W."/>
            <person name="Guo W."/>
            <person name="Chen H."/>
            <person name="Chen S."/>
            <person name="Zhou L."/>
            <person name="Zhou L."/>
            <person name="Ni X."/>
            <person name="Tian J."/>
            <person name="Zhou Y."/>
            <person name="Sheng Y."/>
            <person name="Liu T."/>
            <person name="Pan Y."/>
            <person name="Xia L."/>
            <person name="Li J."/>
            <person name="Zhao F."/>
            <person name="Cao W."/>
        </authorList>
    </citation>
    <scope>NUCLEOTIDE SEQUENCE</scope>
    <source>
        <strain evidence="1">Rsan-2018</strain>
        <tissue evidence="1">Larvae</tissue>
    </source>
</reference>
<protein>
    <submittedName>
        <fullName evidence="1">Uncharacterized protein</fullName>
    </submittedName>
</protein>
<gene>
    <name evidence="1" type="ORF">HPB52_023501</name>
</gene>
<dbReference type="AlphaFoldDB" id="A0A9D4YQZ5"/>
<comment type="caution">
    <text evidence="1">The sequence shown here is derived from an EMBL/GenBank/DDBJ whole genome shotgun (WGS) entry which is preliminary data.</text>
</comment>
<dbReference type="EMBL" id="JABSTV010001245">
    <property type="protein sequence ID" value="KAH7984672.1"/>
    <property type="molecule type" value="Genomic_DNA"/>
</dbReference>
<accession>A0A9D4YQZ5</accession>
<evidence type="ECO:0000313" key="2">
    <source>
        <dbReference type="Proteomes" id="UP000821837"/>
    </source>
</evidence>
<reference evidence="1" key="1">
    <citation type="journal article" date="2020" name="Cell">
        <title>Large-Scale Comparative Analyses of Tick Genomes Elucidate Their Genetic Diversity and Vector Capacities.</title>
        <authorList>
            <consortium name="Tick Genome and Microbiome Consortium (TIGMIC)"/>
            <person name="Jia N."/>
            <person name="Wang J."/>
            <person name="Shi W."/>
            <person name="Du L."/>
            <person name="Sun Y."/>
            <person name="Zhan W."/>
            <person name="Jiang J.F."/>
            <person name="Wang Q."/>
            <person name="Zhang B."/>
            <person name="Ji P."/>
            <person name="Bell-Sakyi L."/>
            <person name="Cui X.M."/>
            <person name="Yuan T.T."/>
            <person name="Jiang B.G."/>
            <person name="Yang W.F."/>
            <person name="Lam T.T."/>
            <person name="Chang Q.C."/>
            <person name="Ding S.J."/>
            <person name="Wang X.J."/>
            <person name="Zhu J.G."/>
            <person name="Ruan X.D."/>
            <person name="Zhao L."/>
            <person name="Wei J.T."/>
            <person name="Ye R.Z."/>
            <person name="Que T.C."/>
            <person name="Du C.H."/>
            <person name="Zhou Y.H."/>
            <person name="Cheng J.X."/>
            <person name="Dai P.F."/>
            <person name="Guo W.B."/>
            <person name="Han X.H."/>
            <person name="Huang E.J."/>
            <person name="Li L.F."/>
            <person name="Wei W."/>
            <person name="Gao Y.C."/>
            <person name="Liu J.Z."/>
            <person name="Shao H.Z."/>
            <person name="Wang X."/>
            <person name="Wang C.C."/>
            <person name="Yang T.C."/>
            <person name="Huo Q.B."/>
            <person name="Li W."/>
            <person name="Chen H.Y."/>
            <person name="Chen S.E."/>
            <person name="Zhou L.G."/>
            <person name="Ni X.B."/>
            <person name="Tian J.H."/>
            <person name="Sheng Y."/>
            <person name="Liu T."/>
            <person name="Pan Y.S."/>
            <person name="Xia L.Y."/>
            <person name="Li J."/>
            <person name="Zhao F."/>
            <person name="Cao W.C."/>
        </authorList>
    </citation>
    <scope>NUCLEOTIDE SEQUENCE</scope>
    <source>
        <strain evidence="1">Rsan-2018</strain>
    </source>
</reference>
<dbReference type="Proteomes" id="UP000821837">
    <property type="component" value="Chromosome 1"/>
</dbReference>
<sequence length="119" mass="12891">MGLARAVAAARGNNEVCRDEDLLKRLRHGSNIIIASTPKEEAANLLRRVTKLTLDSKSYEVNAYVATPDGVVRGVVHGIDAGTPPEELMAHLRVRTQGVKILQARMLGKSKTTVITFDG</sequence>
<keyword evidence="2" id="KW-1185">Reference proteome</keyword>
<proteinExistence type="predicted"/>